<proteinExistence type="predicted"/>
<gene>
    <name evidence="3" type="ORF">TSUD_140350</name>
</gene>
<reference evidence="4" key="1">
    <citation type="journal article" date="2017" name="Front. Plant Sci.">
        <title>Climate Clever Clovers: New Paradigm to Reduce the Environmental Footprint of Ruminants by Breeding Low Methanogenic Forages Utilizing Haplotype Variation.</title>
        <authorList>
            <person name="Kaur P."/>
            <person name="Appels R."/>
            <person name="Bayer P.E."/>
            <person name="Keeble-Gagnere G."/>
            <person name="Wang J."/>
            <person name="Hirakawa H."/>
            <person name="Shirasawa K."/>
            <person name="Vercoe P."/>
            <person name="Stefanova K."/>
            <person name="Durmic Z."/>
            <person name="Nichols P."/>
            <person name="Revell C."/>
            <person name="Isobe S.N."/>
            <person name="Edwards D."/>
            <person name="Erskine W."/>
        </authorList>
    </citation>
    <scope>NUCLEOTIDE SEQUENCE [LARGE SCALE GENOMIC DNA]</scope>
    <source>
        <strain evidence="4">cv. Daliak</strain>
    </source>
</reference>
<accession>A0A2Z6PJ05</accession>
<dbReference type="Proteomes" id="UP000242715">
    <property type="component" value="Unassembled WGS sequence"/>
</dbReference>
<evidence type="ECO:0000313" key="3">
    <source>
        <dbReference type="EMBL" id="GAU51520.1"/>
    </source>
</evidence>
<evidence type="ECO:0000256" key="1">
    <source>
        <dbReference type="ARBA" id="ARBA00004127"/>
    </source>
</evidence>
<dbReference type="GO" id="GO:0005886">
    <property type="term" value="C:plasma membrane"/>
    <property type="evidence" value="ECO:0007669"/>
    <property type="project" value="TreeGrafter"/>
</dbReference>
<protein>
    <submittedName>
        <fullName evidence="3">Uncharacterized protein</fullName>
    </submittedName>
</protein>
<organism evidence="3 4">
    <name type="scientific">Trifolium subterraneum</name>
    <name type="common">Subterranean clover</name>
    <dbReference type="NCBI Taxonomy" id="3900"/>
    <lineage>
        <taxon>Eukaryota</taxon>
        <taxon>Viridiplantae</taxon>
        <taxon>Streptophyta</taxon>
        <taxon>Embryophyta</taxon>
        <taxon>Tracheophyta</taxon>
        <taxon>Spermatophyta</taxon>
        <taxon>Magnoliopsida</taxon>
        <taxon>eudicotyledons</taxon>
        <taxon>Gunneridae</taxon>
        <taxon>Pentapetalae</taxon>
        <taxon>rosids</taxon>
        <taxon>fabids</taxon>
        <taxon>Fabales</taxon>
        <taxon>Fabaceae</taxon>
        <taxon>Papilionoideae</taxon>
        <taxon>50 kb inversion clade</taxon>
        <taxon>NPAAA clade</taxon>
        <taxon>Hologalegina</taxon>
        <taxon>IRL clade</taxon>
        <taxon>Trifolieae</taxon>
        <taxon>Trifolium</taxon>
    </lineage>
</organism>
<evidence type="ECO:0000313" key="4">
    <source>
        <dbReference type="Proteomes" id="UP000242715"/>
    </source>
</evidence>
<dbReference type="AlphaFoldDB" id="A0A2Z6PJ05"/>
<dbReference type="GO" id="GO:0012505">
    <property type="term" value="C:endomembrane system"/>
    <property type="evidence" value="ECO:0007669"/>
    <property type="project" value="UniProtKB-SubCell"/>
</dbReference>
<dbReference type="PANTHER" id="PTHR24093">
    <property type="entry name" value="CATION TRANSPORTING ATPASE"/>
    <property type="match status" value="1"/>
</dbReference>
<name>A0A2Z6PJ05_TRISU</name>
<dbReference type="Gene3D" id="1.20.1110.10">
    <property type="entry name" value="Calcium-transporting ATPase, transmembrane domain"/>
    <property type="match status" value="1"/>
</dbReference>
<comment type="subcellular location">
    <subcellularLocation>
        <location evidence="1">Endomembrane system</location>
        <topology evidence="1">Multi-pass membrane protein</topology>
    </subcellularLocation>
</comment>
<dbReference type="EMBL" id="DF975195">
    <property type="protein sequence ID" value="GAU51520.1"/>
    <property type="molecule type" value="Genomic_DNA"/>
</dbReference>
<dbReference type="GO" id="GO:0005388">
    <property type="term" value="F:P-type calcium transporter activity"/>
    <property type="evidence" value="ECO:0007669"/>
    <property type="project" value="TreeGrafter"/>
</dbReference>
<keyword evidence="4" id="KW-1185">Reference proteome</keyword>
<dbReference type="OrthoDB" id="10251154at2759"/>
<sequence length="110" mass="12496">MQWIMPSEAGYIETEGIEKTDTIKQEAIAREVDISSLRNQYDITLRDYGYALPDLLAYSMRKMMADKALVRRLSSYETMGSAITICSDKTGTSTMNQFNGLLAILYYESK</sequence>
<dbReference type="PANTHER" id="PTHR24093:SF369">
    <property type="entry name" value="CALCIUM-TRANSPORTING ATPASE"/>
    <property type="match status" value="1"/>
</dbReference>
<dbReference type="SUPFAM" id="SSF81665">
    <property type="entry name" value="Calcium ATPase, transmembrane domain M"/>
    <property type="match status" value="1"/>
</dbReference>
<evidence type="ECO:0000256" key="2">
    <source>
        <dbReference type="ARBA" id="ARBA00022842"/>
    </source>
</evidence>
<keyword evidence="2" id="KW-0460">Magnesium</keyword>
<dbReference type="InterPro" id="IPR023298">
    <property type="entry name" value="ATPase_P-typ_TM_dom_sf"/>
</dbReference>